<organism evidence="1 2">
    <name type="scientific">Sphaerisporangium flaviroseum</name>
    <dbReference type="NCBI Taxonomy" id="509199"/>
    <lineage>
        <taxon>Bacteria</taxon>
        <taxon>Bacillati</taxon>
        <taxon>Actinomycetota</taxon>
        <taxon>Actinomycetes</taxon>
        <taxon>Streptosporangiales</taxon>
        <taxon>Streptosporangiaceae</taxon>
        <taxon>Sphaerisporangium</taxon>
    </lineage>
</organism>
<accession>A0ABP7J220</accession>
<evidence type="ECO:0008006" key="3">
    <source>
        <dbReference type="Google" id="ProtNLM"/>
    </source>
</evidence>
<name>A0ABP7J220_9ACTN</name>
<gene>
    <name evidence="1" type="ORF">GCM10022226_61880</name>
</gene>
<dbReference type="InterPro" id="IPR029063">
    <property type="entry name" value="SAM-dependent_MTases_sf"/>
</dbReference>
<dbReference type="PROSITE" id="PS00092">
    <property type="entry name" value="N6_MTASE"/>
    <property type="match status" value="1"/>
</dbReference>
<evidence type="ECO:0000313" key="2">
    <source>
        <dbReference type="Proteomes" id="UP001500888"/>
    </source>
</evidence>
<dbReference type="Gene3D" id="3.40.50.150">
    <property type="entry name" value="Vaccinia Virus protein VP39"/>
    <property type="match status" value="1"/>
</dbReference>
<dbReference type="CDD" id="cd02440">
    <property type="entry name" value="AdoMet_MTases"/>
    <property type="match status" value="1"/>
</dbReference>
<sequence>MGKLTKQEAILHRRACELVELDRPLDEDEAEFVLEHWQESSTAANTLDGAFFTPLGLARDLAIEVVGDRIIDLCAGIGRLAWSCRDVGGRRANHQPPRELVCVERNPAYVQVGRKVLPEARWICADIFDLAGTELGQFDTAIGNPPFGVTSRTGDGPRYRGRRFEYHAIDIAADLARHGVFIVPQESAPFRYSGQRCNRWERGPEYERFEDQTGIRLRHNCGIDTSGYDDEWRGVSPRTEIVTCDFTGRLSKTSPPVALVGEQLTLLAPSGLPRAARRC</sequence>
<dbReference type="EMBL" id="BAAAZR010000031">
    <property type="protein sequence ID" value="GAA3832271.1"/>
    <property type="molecule type" value="Genomic_DNA"/>
</dbReference>
<dbReference type="Proteomes" id="UP001500888">
    <property type="component" value="Unassembled WGS sequence"/>
</dbReference>
<reference evidence="2" key="1">
    <citation type="journal article" date="2019" name="Int. J. Syst. Evol. Microbiol.">
        <title>The Global Catalogue of Microorganisms (GCM) 10K type strain sequencing project: providing services to taxonomists for standard genome sequencing and annotation.</title>
        <authorList>
            <consortium name="The Broad Institute Genomics Platform"/>
            <consortium name="The Broad Institute Genome Sequencing Center for Infectious Disease"/>
            <person name="Wu L."/>
            <person name="Ma J."/>
        </authorList>
    </citation>
    <scope>NUCLEOTIDE SEQUENCE [LARGE SCALE GENOMIC DNA]</scope>
    <source>
        <strain evidence="2">JCM 16908</strain>
    </source>
</reference>
<dbReference type="SUPFAM" id="SSF53335">
    <property type="entry name" value="S-adenosyl-L-methionine-dependent methyltransferases"/>
    <property type="match status" value="1"/>
</dbReference>
<keyword evidence="2" id="KW-1185">Reference proteome</keyword>
<proteinExistence type="predicted"/>
<evidence type="ECO:0000313" key="1">
    <source>
        <dbReference type="EMBL" id="GAA3832271.1"/>
    </source>
</evidence>
<dbReference type="InterPro" id="IPR002052">
    <property type="entry name" value="DNA_methylase_N6_adenine_CS"/>
</dbReference>
<dbReference type="PRINTS" id="PR00507">
    <property type="entry name" value="N12N6MTFRASE"/>
</dbReference>
<protein>
    <recommendedName>
        <fullName evidence="3">Methyltransferase</fullName>
    </recommendedName>
</protein>
<dbReference type="RefSeq" id="WP_344948175.1">
    <property type="nucleotide sequence ID" value="NZ_BAAAZR010000031.1"/>
</dbReference>
<comment type="caution">
    <text evidence="1">The sequence shown here is derived from an EMBL/GenBank/DDBJ whole genome shotgun (WGS) entry which is preliminary data.</text>
</comment>